<sequence length="123" mass="13298">MKLTILASILLACSVTTASPVNPSASASLSTESILLADLSSAAIFLEVSSEDDQSQIELSTLPVEDQDLVKDYLSKVINLPKASESVKNQSAAQKEHIAELDKQYQLLIHKSQEKSHPSQYKG</sequence>
<proteinExistence type="predicted"/>
<keyword evidence="1" id="KW-0732">Signal</keyword>
<dbReference type="EMBL" id="DS022313">
    <property type="protein sequence ID" value="OAJ44716.1"/>
    <property type="molecule type" value="Genomic_DNA"/>
</dbReference>
<dbReference type="AlphaFoldDB" id="A0A177WXQ9"/>
<feature type="chain" id="PRO_5008078008" evidence="1">
    <location>
        <begin position="19"/>
        <end position="123"/>
    </location>
</feature>
<reference evidence="2 3" key="2">
    <citation type="submission" date="2016-05" db="EMBL/GenBank/DDBJ databases">
        <title>Lineage-specific infection strategies underlie the spectrum of fungal disease in amphibians.</title>
        <authorList>
            <person name="Cuomo C.A."/>
            <person name="Farrer R.A."/>
            <person name="James T."/>
            <person name="Longcore J."/>
            <person name="Birren B."/>
        </authorList>
    </citation>
    <scope>NUCLEOTIDE SEQUENCE [LARGE SCALE GENOMIC DNA]</scope>
    <source>
        <strain evidence="2 3">JEL423</strain>
    </source>
</reference>
<feature type="signal peptide" evidence="1">
    <location>
        <begin position="1"/>
        <end position="18"/>
    </location>
</feature>
<organism evidence="2 3">
    <name type="scientific">Batrachochytrium dendrobatidis (strain JEL423)</name>
    <dbReference type="NCBI Taxonomy" id="403673"/>
    <lineage>
        <taxon>Eukaryota</taxon>
        <taxon>Fungi</taxon>
        <taxon>Fungi incertae sedis</taxon>
        <taxon>Chytridiomycota</taxon>
        <taxon>Chytridiomycota incertae sedis</taxon>
        <taxon>Chytridiomycetes</taxon>
        <taxon>Rhizophydiales</taxon>
        <taxon>Rhizophydiales incertae sedis</taxon>
        <taxon>Batrachochytrium</taxon>
    </lineage>
</organism>
<evidence type="ECO:0000313" key="2">
    <source>
        <dbReference type="EMBL" id="OAJ44716.1"/>
    </source>
</evidence>
<dbReference type="Proteomes" id="UP000077115">
    <property type="component" value="Unassembled WGS sequence"/>
</dbReference>
<gene>
    <name evidence="2" type="ORF">BDEG_27918</name>
</gene>
<reference evidence="2 3" key="1">
    <citation type="submission" date="2006-10" db="EMBL/GenBank/DDBJ databases">
        <title>The Genome Sequence of Batrachochytrium dendrobatidis JEL423.</title>
        <authorList>
            <consortium name="The Broad Institute Genome Sequencing Platform"/>
            <person name="Birren B."/>
            <person name="Lander E."/>
            <person name="Galagan J."/>
            <person name="Cuomo C."/>
            <person name="Devon K."/>
            <person name="Jaffe D."/>
            <person name="Butler J."/>
            <person name="Alvarez P."/>
            <person name="Gnerre S."/>
            <person name="Grabherr M."/>
            <person name="Kleber M."/>
            <person name="Mauceli E."/>
            <person name="Brockman W."/>
            <person name="Young S."/>
            <person name="LaButti K."/>
            <person name="Sykes S."/>
            <person name="DeCaprio D."/>
            <person name="Crawford M."/>
            <person name="Koehrsen M."/>
            <person name="Engels R."/>
            <person name="Montgomery P."/>
            <person name="Pearson M."/>
            <person name="Howarth C."/>
            <person name="Larson L."/>
            <person name="White J."/>
            <person name="O'Leary S."/>
            <person name="Kodira C."/>
            <person name="Zeng Q."/>
            <person name="Yandava C."/>
            <person name="Alvarado L."/>
            <person name="Longcore J."/>
            <person name="James T."/>
        </authorList>
    </citation>
    <scope>NUCLEOTIDE SEQUENCE [LARGE SCALE GENOMIC DNA]</scope>
    <source>
        <strain evidence="2 3">JEL423</strain>
    </source>
</reference>
<protein>
    <submittedName>
        <fullName evidence="2">Uncharacterized protein</fullName>
    </submittedName>
</protein>
<evidence type="ECO:0000313" key="3">
    <source>
        <dbReference type="Proteomes" id="UP000077115"/>
    </source>
</evidence>
<name>A0A177WXQ9_BATDL</name>
<accession>A0A177WXQ9</accession>
<dbReference type="VEuPathDB" id="FungiDB:BDEG_27918"/>
<evidence type="ECO:0000256" key="1">
    <source>
        <dbReference type="SAM" id="SignalP"/>
    </source>
</evidence>